<keyword evidence="2" id="KW-1185">Reference proteome</keyword>
<name>A0ABZ0SF04_9GAMM</name>
<sequence>MRQHPLISRRKGVLIDANLLTVLIVGRLGSGEVEAFKRTRNFTTQDYEQINELVGLFGSKCMTPHVLAEVSNLLDWLEPKRKQYAFSHLAEFAQAQREIFPPAAEIVATPIYFKLGITDAGLFQVAQQQPLVLLTADLPLYHYAAGRKLEAINFNHIREAWV</sequence>
<dbReference type="EMBL" id="CP121472">
    <property type="protein sequence ID" value="WPL18899.1"/>
    <property type="molecule type" value="Genomic_DNA"/>
</dbReference>
<evidence type="ECO:0008006" key="3">
    <source>
        <dbReference type="Google" id="ProtNLM"/>
    </source>
</evidence>
<dbReference type="RefSeq" id="WP_328984634.1">
    <property type="nucleotide sequence ID" value="NZ_CP121472.1"/>
</dbReference>
<dbReference type="InterPro" id="IPR029060">
    <property type="entry name" value="PIN-like_dom_sf"/>
</dbReference>
<accession>A0ABZ0SF04</accession>
<dbReference type="InterPro" id="IPR059192">
    <property type="entry name" value="PIN_19"/>
</dbReference>
<gene>
    <name evidence="1" type="ORF">Thiowin_03990</name>
</gene>
<evidence type="ECO:0000313" key="1">
    <source>
        <dbReference type="EMBL" id="WPL18899.1"/>
    </source>
</evidence>
<dbReference type="Proteomes" id="UP001432180">
    <property type="component" value="Chromosome"/>
</dbReference>
<dbReference type="Gene3D" id="3.40.50.1010">
    <property type="entry name" value="5'-nuclease"/>
    <property type="match status" value="1"/>
</dbReference>
<reference evidence="1 2" key="1">
    <citation type="journal article" date="2023" name="Microorganisms">
        <title>Thiorhodovibrio frisius and Trv. litoralis spp. nov., Two Novel Members from a Clade of Fastidious Purple Sulfur Bacteria That Exhibit Unique Red-Shifted Light-Harvesting Capabilities.</title>
        <authorList>
            <person name="Methner A."/>
            <person name="Kuzyk S.B."/>
            <person name="Petersen J."/>
            <person name="Bauer S."/>
            <person name="Brinkmann H."/>
            <person name="Sichau K."/>
            <person name="Wanner G."/>
            <person name="Wolf J."/>
            <person name="Neumann-Schaal M."/>
            <person name="Henke P."/>
            <person name="Tank M."/>
            <person name="Sproer C."/>
            <person name="Bunk B."/>
            <person name="Overmann J."/>
        </authorList>
    </citation>
    <scope>NUCLEOTIDE SEQUENCE [LARGE SCALE GENOMIC DNA]</scope>
    <source>
        <strain evidence="1 2">DSM 6702</strain>
    </source>
</reference>
<dbReference type="CDD" id="cd18702">
    <property type="entry name" value="PIN_VapC_like"/>
    <property type="match status" value="1"/>
</dbReference>
<protein>
    <recommendedName>
        <fullName evidence="3">PIN domain-containing protein</fullName>
    </recommendedName>
</protein>
<evidence type="ECO:0000313" key="2">
    <source>
        <dbReference type="Proteomes" id="UP001432180"/>
    </source>
</evidence>
<organism evidence="1 2">
    <name type="scientific">Thiorhodovibrio winogradskyi</name>
    <dbReference type="NCBI Taxonomy" id="77007"/>
    <lineage>
        <taxon>Bacteria</taxon>
        <taxon>Pseudomonadati</taxon>
        <taxon>Pseudomonadota</taxon>
        <taxon>Gammaproteobacteria</taxon>
        <taxon>Chromatiales</taxon>
        <taxon>Chromatiaceae</taxon>
        <taxon>Thiorhodovibrio</taxon>
    </lineage>
</organism>
<dbReference type="SUPFAM" id="SSF88723">
    <property type="entry name" value="PIN domain-like"/>
    <property type="match status" value="1"/>
</dbReference>
<proteinExistence type="predicted"/>